<accession>A0ABS7L9M7</accession>
<dbReference type="SUPFAM" id="SSF69322">
    <property type="entry name" value="Tricorn protease domain 2"/>
    <property type="match status" value="1"/>
</dbReference>
<dbReference type="RefSeq" id="WP_221920294.1">
    <property type="nucleotide sequence ID" value="NZ_CP173660.1"/>
</dbReference>
<dbReference type="Proteomes" id="UP000779049">
    <property type="component" value="Unassembled WGS sequence"/>
</dbReference>
<reference evidence="1 2" key="1">
    <citation type="journal article" date="2020" name="New Microbes New Infect">
        <title>Sellimonas caecigallum sp. nov., description and genome sequence of a new member of the Sellimonas genus isolated from the cecum of feral chicken.</title>
        <authorList>
            <person name="Wongkuna S."/>
            <person name="Ghimire S."/>
            <person name="Antony L."/>
            <person name="Chankhamhaengdecha S."/>
            <person name="Janvilisri T."/>
            <person name="Scaria J."/>
        </authorList>
    </citation>
    <scope>NUCLEOTIDE SEQUENCE [LARGE SCALE GENOMIC DNA]</scope>
    <source>
        <strain evidence="1 2">SW451</strain>
    </source>
</reference>
<dbReference type="Pfam" id="PF13416">
    <property type="entry name" value="SBP_bac_8"/>
    <property type="match status" value="1"/>
</dbReference>
<dbReference type="InterPro" id="IPR006059">
    <property type="entry name" value="SBP"/>
</dbReference>
<protein>
    <submittedName>
        <fullName evidence="1">Extracellular solute-binding protein</fullName>
    </submittedName>
</protein>
<dbReference type="SUPFAM" id="SSF53850">
    <property type="entry name" value="Periplasmic binding protein-like II"/>
    <property type="match status" value="1"/>
</dbReference>
<name>A0ABS7L9M7_9FIRM</name>
<proteinExistence type="predicted"/>
<dbReference type="EMBL" id="VIRV01000025">
    <property type="protein sequence ID" value="MBY0759760.1"/>
    <property type="molecule type" value="Genomic_DNA"/>
</dbReference>
<keyword evidence="2" id="KW-1185">Reference proteome</keyword>
<evidence type="ECO:0000313" key="2">
    <source>
        <dbReference type="Proteomes" id="UP000779049"/>
    </source>
</evidence>
<gene>
    <name evidence="1" type="ORF">FLB61_11835</name>
</gene>
<evidence type="ECO:0000313" key="1">
    <source>
        <dbReference type="EMBL" id="MBY0759760.1"/>
    </source>
</evidence>
<comment type="caution">
    <text evidence="1">The sequence shown here is derived from an EMBL/GenBank/DDBJ whole genome shotgun (WGS) entry which is preliminary data.</text>
</comment>
<organism evidence="1 2">
    <name type="scientific">Sellimonas caecigallum</name>
    <dbReference type="NCBI Taxonomy" id="2592333"/>
    <lineage>
        <taxon>Bacteria</taxon>
        <taxon>Bacillati</taxon>
        <taxon>Bacillota</taxon>
        <taxon>Clostridia</taxon>
        <taxon>Lachnospirales</taxon>
        <taxon>Lachnospiraceae</taxon>
        <taxon>Sellimonas</taxon>
    </lineage>
</organism>
<sequence>MGKFRAYFLMIVFALFLSGCNSEPKEEENTVTEYFSEEKLKMPEELSSCFDFRCDDNGDYLAIGQALDQGTIAWKSQDEGKTWEAYLTLPEEWKKSLVTEAQFTEDGGIFCIIAKDALNMTDQVPPVCFIYVTPEGQFEEKKMAAEQDGLSDLICQDGIVYGRNASGIVKGYDYKTGEEKKSFDQSDEFVNQFTLAGERIIAIGIDQVNQYDLNTGEVVETSEKMSSSLVELSSRNQGYNSKVCYDAEENVIFHIGIDGMFRYDIEKERLEQMLYGENHAFSDVKGYLTDVSILDNKIVINYVDKNRKPIVWIYTYVEEGIQVKMVKELTVYSLWQDNMMQDLVNKFNSAQDKIHANYEYDVTWENGVTPNDAISKLNTKIAAGDGPDVLLLDKLNADSYIENGLLRNISSVLDEKEHYTNIAAPFERDGKIYGVPMEFHLMAIHAEKKAVNSIGSLGKLADYLENYHKAHPDRLTLDRWESDNYMEVFFQTYFPDLLEDGKLEKEELGDFYMNLERIHHVSEYDWTVNRTGEGNDMISLEHLWLSDNWWSEGILAMGELDVSISGVLGCDDVERLYYYGDIRKGLSYDYFRRDGKPIFVPRMILAASGNGRYGEEAEDFISYCLTSKAMKERMGGNGFPINREAFKYPFTLGIDDKETMKNSKGKEIELPCKSLPKKEQEKFFDMVDGLEEYTYIDTTIKEIVMEQAEKYINGEGTLEECTALAAEKVNLYQQESRRREQEFVLFCQVFSACSCFPFCRFSMW</sequence>
<dbReference type="Gene3D" id="3.40.190.10">
    <property type="entry name" value="Periplasmic binding protein-like II"/>
    <property type="match status" value="1"/>
</dbReference>
<dbReference type="PROSITE" id="PS51257">
    <property type="entry name" value="PROKAR_LIPOPROTEIN"/>
    <property type="match status" value="1"/>
</dbReference>